<gene>
    <name evidence="1" type="ORF">C176_06487</name>
</gene>
<keyword evidence="1" id="KW-0808">Transferase</keyword>
<name>W4F0G3_9BACL</name>
<organism evidence="1 2">
    <name type="scientific">Viridibacillus arenosi FSL R5-213</name>
    <dbReference type="NCBI Taxonomy" id="1227360"/>
    <lineage>
        <taxon>Bacteria</taxon>
        <taxon>Bacillati</taxon>
        <taxon>Bacillota</taxon>
        <taxon>Bacilli</taxon>
        <taxon>Bacillales</taxon>
        <taxon>Caryophanaceae</taxon>
        <taxon>Viridibacillus</taxon>
    </lineage>
</organism>
<evidence type="ECO:0000313" key="1">
    <source>
        <dbReference type="EMBL" id="ETT86338.1"/>
    </source>
</evidence>
<keyword evidence="2" id="KW-1185">Reference proteome</keyword>
<dbReference type="eggNOG" id="COG0456">
    <property type="taxonomic scope" value="Bacteria"/>
</dbReference>
<comment type="caution">
    <text evidence="1">The sequence shown here is derived from an EMBL/GenBank/DDBJ whole genome shotgun (WGS) entry which is preliminary data.</text>
</comment>
<dbReference type="EMBL" id="ASQA01000013">
    <property type="protein sequence ID" value="ETT86338.1"/>
    <property type="molecule type" value="Genomic_DNA"/>
</dbReference>
<dbReference type="RefSeq" id="WP_038181575.1">
    <property type="nucleotide sequence ID" value="NZ_ASQA01000013.1"/>
</dbReference>
<proteinExistence type="predicted"/>
<sequence length="291" mass="34455">MTVQIQRPTDIPLLAVFLEMMNNQKEHHIGFCSLERHTIHSKLTYYFSDLPLKESFVVAYDHGEIIGALGFDVYMSLNKAKVCGPFVKYPNKYPLLAEDMWLALNGDMPTDLRIFEFLVNESNYSMRQLLLKLQANEIKRMFLTKAFRNTIEKHANEETSEIQSNVHPFHLSFCKFLKIEDDEWLKFTSTLNEEQKLFFYIDEVKNISGYAYVRVEPMHYLGEIHHYTFQSSLQKEKRTQLLRKSLMHIFSYHPFTQTELFLDVDEQLDVFTDAGFKVTDEMIYYQFIKTT</sequence>
<protein>
    <submittedName>
        <fullName evidence="1">Acetyltransferase</fullName>
    </submittedName>
</protein>
<reference evidence="1 2" key="1">
    <citation type="journal article" date="2014" name="BMC Genomics">
        <title>Genomic comparison of sporeforming bacilli isolated from milk.</title>
        <authorList>
            <person name="Moreno Switt A.I."/>
            <person name="Andrus A.D."/>
            <person name="Ranieri M.L."/>
            <person name="Orsi R.H."/>
            <person name="Ivy R."/>
            <person name="den Bakker H.C."/>
            <person name="Martin N.H."/>
            <person name="Wiedmann M."/>
            <person name="Boor K.J."/>
        </authorList>
    </citation>
    <scope>NUCLEOTIDE SEQUENCE [LARGE SCALE GENOMIC DNA]</scope>
    <source>
        <strain evidence="1 2">FSL R5-213</strain>
    </source>
</reference>
<dbReference type="GO" id="GO:0016740">
    <property type="term" value="F:transferase activity"/>
    <property type="evidence" value="ECO:0007669"/>
    <property type="project" value="UniProtKB-KW"/>
</dbReference>
<dbReference type="Proteomes" id="UP000019062">
    <property type="component" value="Unassembled WGS sequence"/>
</dbReference>
<accession>W4F0G3</accession>
<dbReference type="AlphaFoldDB" id="W4F0G3"/>
<evidence type="ECO:0000313" key="2">
    <source>
        <dbReference type="Proteomes" id="UP000019062"/>
    </source>
</evidence>